<accession>A0A2P4YE80</accession>
<dbReference type="AlphaFoldDB" id="A0A2P4YE80"/>
<reference evidence="1 2" key="1">
    <citation type="journal article" date="2017" name="Genome Biol. Evol.">
        <title>Phytophthora megakarya and P. palmivora, closely related causal agents of cacao black pod rot, underwent increases in genome sizes and gene numbers by different mechanisms.</title>
        <authorList>
            <person name="Ali S.S."/>
            <person name="Shao J."/>
            <person name="Lary D.J."/>
            <person name="Kronmiller B."/>
            <person name="Shen D."/>
            <person name="Strem M.D."/>
            <person name="Amoako-Attah I."/>
            <person name="Akrofi A.Y."/>
            <person name="Begoude B.A."/>
            <person name="Ten Hoopen G.M."/>
            <person name="Coulibaly K."/>
            <person name="Kebe B.I."/>
            <person name="Melnick R.L."/>
            <person name="Guiltinan M.J."/>
            <person name="Tyler B.M."/>
            <person name="Meinhardt L.W."/>
            <person name="Bailey B.A."/>
        </authorList>
    </citation>
    <scope>NUCLEOTIDE SEQUENCE [LARGE SCALE GENOMIC DNA]</scope>
    <source>
        <strain evidence="2">sbr112.9</strain>
    </source>
</reference>
<comment type="caution">
    <text evidence="1">The sequence shown here is derived from an EMBL/GenBank/DDBJ whole genome shotgun (WGS) entry which is preliminary data.</text>
</comment>
<dbReference type="EMBL" id="NCKW01003538">
    <property type="protein sequence ID" value="POM76104.1"/>
    <property type="molecule type" value="Genomic_DNA"/>
</dbReference>
<gene>
    <name evidence="1" type="ORF">PHPALM_6700</name>
</gene>
<evidence type="ECO:0008006" key="3">
    <source>
        <dbReference type="Google" id="ProtNLM"/>
    </source>
</evidence>
<sequence length="763" mass="86742">MTDSIVIDEAFINEVVALLDSDVSELPAFDGSIGVSADPVFGIKACSSNDNKHNEKERRVALREKETKRRRVYRQRLKDERNVLLHEVDGLTMTLATMKQTILHRKITNDHTLANNSGDKHCNVDMWKTMANWELESLKRAQGEQKRLLAALSGKAKIIKNLHSVIRKRLASSAAIPGRELSQLIGVQPSDDALFQAYLREVDVNYTRIDDVFRACVMQDADFKMSSTLQYKPKRTMNRGVQIFDSADTTVIPFSFQETGRAISLLMLMDPDNCSTEVDDEPRYTAKVKYEVKCQLEPGEISKLQVYSVVRKYEEPDRVVFVWRALTEGCGDLSGYHSDETGWLVLRPTGSVNCNATSLESYVRFVPLRVGKVSSGKVDPDRFANIVAKSGEEEVNEMGRMLEKMLLQETQCIALREKETKRRRVYRQRLKDERNVLLHEVDGLTMTLATMKQTILHRKITNDHTLANNSGDKHCNVDMWKTMANWELESLKRAQGEQKRLLAALSGKAKIIKNLHSVIRKRLASSAAIPGRELSQLIGVQPSDDALFQAYLREVDVNYTRIDDVFRACGLDSMADGIRDSEMTSPDGSTKVALHLKKILLPFKFQSMCEMFWRLSRFEYRQQNREQYGAVNDPENVFAVKFRFSKVLNTGATVSMQVRVVTHRYMEASKFVIVWKLFVQGEGIFYGMHMNELGWCRLLPSTGGTRLEVHIRRSPMHYRAALSKGAVVSQFESVMDIAIDEHLQDVMRAFQGLTVVDKLDGSS</sequence>
<evidence type="ECO:0000313" key="1">
    <source>
        <dbReference type="EMBL" id="POM76104.1"/>
    </source>
</evidence>
<protein>
    <recommendedName>
        <fullName evidence="3">M96 mating-specific protein family</fullName>
    </recommendedName>
</protein>
<proteinExistence type="predicted"/>
<name>A0A2P4YE80_9STRA</name>
<organism evidence="1 2">
    <name type="scientific">Phytophthora palmivora</name>
    <dbReference type="NCBI Taxonomy" id="4796"/>
    <lineage>
        <taxon>Eukaryota</taxon>
        <taxon>Sar</taxon>
        <taxon>Stramenopiles</taxon>
        <taxon>Oomycota</taxon>
        <taxon>Peronosporomycetes</taxon>
        <taxon>Peronosporales</taxon>
        <taxon>Peronosporaceae</taxon>
        <taxon>Phytophthora</taxon>
    </lineage>
</organism>
<dbReference type="PANTHER" id="PTHR35796">
    <property type="entry name" value="HYPOTHETICAL CYTOSOLIC PROTEIN"/>
    <property type="match status" value="1"/>
</dbReference>
<dbReference type="PANTHER" id="PTHR35796:SF3">
    <property type="entry name" value="BHLH DOMAIN-CONTAINING PROTEIN"/>
    <property type="match status" value="1"/>
</dbReference>
<dbReference type="Proteomes" id="UP000237271">
    <property type="component" value="Unassembled WGS sequence"/>
</dbReference>
<evidence type="ECO:0000313" key="2">
    <source>
        <dbReference type="Proteomes" id="UP000237271"/>
    </source>
</evidence>
<keyword evidence="2" id="KW-1185">Reference proteome</keyword>